<keyword evidence="1" id="KW-0812">Transmembrane</keyword>
<dbReference type="Pfam" id="PF08592">
    <property type="entry name" value="Anthrone_oxy"/>
    <property type="match status" value="1"/>
</dbReference>
<organism evidence="2 3">
    <name type="scientific">Streptomyces albiaxialis</name>
    <dbReference type="NCBI Taxonomy" id="329523"/>
    <lineage>
        <taxon>Bacteria</taxon>
        <taxon>Bacillati</taxon>
        <taxon>Actinomycetota</taxon>
        <taxon>Actinomycetes</taxon>
        <taxon>Kitasatosporales</taxon>
        <taxon>Streptomycetaceae</taxon>
        <taxon>Streptomyces</taxon>
    </lineage>
</organism>
<dbReference type="RefSeq" id="WP_344532852.1">
    <property type="nucleotide sequence ID" value="NZ_BAAAPE010000015.1"/>
</dbReference>
<dbReference type="InterPro" id="IPR013901">
    <property type="entry name" value="Anthrone_oxy"/>
</dbReference>
<sequence>MLRALQSVSLMAATLTTGLSAGLYYGFTFAVMPGLKRAGDRTFVDTMQKINDAILNGWFMLLFLGSLLFIVAAGGLQLAGDRGPALPWIVVGLVLYAAVLVITFAGNVPLNDALVAGGLPDDAGRLAELRAEFEDAWNRWNGLRTAANTAAFASLAWALVRHSA</sequence>
<dbReference type="Proteomes" id="UP001500016">
    <property type="component" value="Unassembled WGS sequence"/>
</dbReference>
<accession>A0ABP5I526</accession>
<feature type="transmembrane region" description="Helical" evidence="1">
    <location>
        <begin position="12"/>
        <end position="32"/>
    </location>
</feature>
<name>A0ABP5I526_9ACTN</name>
<keyword evidence="1" id="KW-0472">Membrane</keyword>
<feature type="transmembrane region" description="Helical" evidence="1">
    <location>
        <begin position="85"/>
        <end position="105"/>
    </location>
</feature>
<evidence type="ECO:0000256" key="1">
    <source>
        <dbReference type="SAM" id="Phobius"/>
    </source>
</evidence>
<evidence type="ECO:0000313" key="2">
    <source>
        <dbReference type="EMBL" id="GAA2094138.1"/>
    </source>
</evidence>
<proteinExistence type="predicted"/>
<keyword evidence="3" id="KW-1185">Reference proteome</keyword>
<comment type="caution">
    <text evidence="2">The sequence shown here is derived from an EMBL/GenBank/DDBJ whole genome shotgun (WGS) entry which is preliminary data.</text>
</comment>
<feature type="transmembrane region" description="Helical" evidence="1">
    <location>
        <begin position="53"/>
        <end position="79"/>
    </location>
</feature>
<reference evidence="3" key="1">
    <citation type="journal article" date="2019" name="Int. J. Syst. Evol. Microbiol.">
        <title>The Global Catalogue of Microorganisms (GCM) 10K type strain sequencing project: providing services to taxonomists for standard genome sequencing and annotation.</title>
        <authorList>
            <consortium name="The Broad Institute Genomics Platform"/>
            <consortium name="The Broad Institute Genome Sequencing Center for Infectious Disease"/>
            <person name="Wu L."/>
            <person name="Ma J."/>
        </authorList>
    </citation>
    <scope>NUCLEOTIDE SEQUENCE [LARGE SCALE GENOMIC DNA]</scope>
    <source>
        <strain evidence="3">JCM 15478</strain>
    </source>
</reference>
<protein>
    <submittedName>
        <fullName evidence="2">DUF1772 domain-containing protein</fullName>
    </submittedName>
</protein>
<evidence type="ECO:0000313" key="3">
    <source>
        <dbReference type="Proteomes" id="UP001500016"/>
    </source>
</evidence>
<keyword evidence="1" id="KW-1133">Transmembrane helix</keyword>
<dbReference type="EMBL" id="BAAAPE010000015">
    <property type="protein sequence ID" value="GAA2094138.1"/>
    <property type="molecule type" value="Genomic_DNA"/>
</dbReference>
<gene>
    <name evidence="2" type="ORF">GCM10009801_61910</name>
</gene>